<protein>
    <recommendedName>
        <fullName evidence="9">Sec-independent protein translocase protein TatB</fullName>
    </recommendedName>
</protein>
<dbReference type="OrthoDB" id="7206969at2"/>
<feature type="compositionally biased region" description="Basic and acidic residues" evidence="10">
    <location>
        <begin position="130"/>
        <end position="147"/>
    </location>
</feature>
<dbReference type="NCBIfam" id="TIGR01410">
    <property type="entry name" value="tatB"/>
    <property type="match status" value="1"/>
</dbReference>
<evidence type="ECO:0000256" key="6">
    <source>
        <dbReference type="ARBA" id="ARBA00022989"/>
    </source>
</evidence>
<organism evidence="11 12">
    <name type="scientific">Maritimibacter alkaliphilus HTCC2654</name>
    <dbReference type="NCBI Taxonomy" id="314271"/>
    <lineage>
        <taxon>Bacteria</taxon>
        <taxon>Pseudomonadati</taxon>
        <taxon>Pseudomonadota</taxon>
        <taxon>Alphaproteobacteria</taxon>
        <taxon>Rhodobacterales</taxon>
        <taxon>Roseobacteraceae</taxon>
        <taxon>Maritimibacter</taxon>
    </lineage>
</organism>
<dbReference type="InterPro" id="IPR018448">
    <property type="entry name" value="TatB"/>
</dbReference>
<keyword evidence="3 9" id="KW-1003">Cell membrane</keyword>
<evidence type="ECO:0000256" key="2">
    <source>
        <dbReference type="ARBA" id="ARBA00022448"/>
    </source>
</evidence>
<dbReference type="STRING" id="314271.RB2654_01475"/>
<accession>A3VID2</accession>
<keyword evidence="4 9" id="KW-0812">Transmembrane</keyword>
<evidence type="ECO:0000256" key="1">
    <source>
        <dbReference type="ARBA" id="ARBA00004167"/>
    </source>
</evidence>
<name>A3VID2_9RHOB</name>
<feature type="compositionally biased region" description="Basic and acidic residues" evidence="10">
    <location>
        <begin position="88"/>
        <end position="123"/>
    </location>
</feature>
<dbReference type="InterPro" id="IPR003369">
    <property type="entry name" value="TatA/B/E"/>
</dbReference>
<reference evidence="11 12" key="1">
    <citation type="journal article" date="2010" name="J. Bacteriol.">
        <title>Genome sequences of Pelagibaca bermudensis HTCC2601T and Maritimibacter alkaliphilus HTCC2654T, the type strains of two marine Roseobacter genera.</title>
        <authorList>
            <person name="Thrash J.C."/>
            <person name="Cho J.C."/>
            <person name="Ferriera S."/>
            <person name="Johnson J."/>
            <person name="Vergin K.L."/>
            <person name="Giovannoni S.J."/>
        </authorList>
    </citation>
    <scope>NUCLEOTIDE SEQUENCE [LARGE SCALE GENOMIC DNA]</scope>
    <source>
        <strain evidence="11 12">HTCC2654</strain>
    </source>
</reference>
<feature type="region of interest" description="Disordered" evidence="10">
    <location>
        <begin position="86"/>
        <end position="247"/>
    </location>
</feature>
<feature type="compositionally biased region" description="Low complexity" evidence="10">
    <location>
        <begin position="159"/>
        <end position="180"/>
    </location>
</feature>
<evidence type="ECO:0000256" key="5">
    <source>
        <dbReference type="ARBA" id="ARBA00022927"/>
    </source>
</evidence>
<evidence type="ECO:0000256" key="10">
    <source>
        <dbReference type="SAM" id="MobiDB-lite"/>
    </source>
</evidence>
<dbReference type="HOGENOM" id="CLU_086034_1_3_5"/>
<dbReference type="GO" id="GO:0008320">
    <property type="term" value="F:protein transmembrane transporter activity"/>
    <property type="evidence" value="ECO:0007669"/>
    <property type="project" value="UniProtKB-UniRule"/>
</dbReference>
<keyword evidence="7 9" id="KW-0811">Translocation</keyword>
<feature type="compositionally biased region" description="Basic residues" evidence="10">
    <location>
        <begin position="148"/>
        <end position="158"/>
    </location>
</feature>
<dbReference type="EMBL" id="AAMT01000010">
    <property type="protein sequence ID" value="EAQ12131.1"/>
    <property type="molecule type" value="Genomic_DNA"/>
</dbReference>
<keyword evidence="2 9" id="KW-0813">Transport</keyword>
<feature type="compositionally biased region" description="Low complexity" evidence="10">
    <location>
        <begin position="213"/>
        <end position="229"/>
    </location>
</feature>
<dbReference type="Gene3D" id="1.20.5.3310">
    <property type="match status" value="1"/>
</dbReference>
<comment type="caution">
    <text evidence="11">The sequence shown here is derived from an EMBL/GenBank/DDBJ whole genome shotgun (WGS) entry which is preliminary data.</text>
</comment>
<dbReference type="AlphaFoldDB" id="A3VID2"/>
<proteinExistence type="inferred from homology"/>
<dbReference type="Pfam" id="PF02416">
    <property type="entry name" value="TatA_B_E"/>
    <property type="match status" value="1"/>
</dbReference>
<feature type="compositionally biased region" description="Basic residues" evidence="10">
    <location>
        <begin position="230"/>
        <end position="241"/>
    </location>
</feature>
<evidence type="ECO:0000256" key="4">
    <source>
        <dbReference type="ARBA" id="ARBA00022692"/>
    </source>
</evidence>
<evidence type="ECO:0000313" key="11">
    <source>
        <dbReference type="EMBL" id="EAQ12131.1"/>
    </source>
</evidence>
<comment type="subunit">
    <text evidence="9">The Tat system comprises two distinct complexes: a TatABC complex, containing multiple copies of TatA, TatB and TatC subunits, and a separate TatA complex, containing only TatA subunits. Substrates initially bind to the TatABC complex, which probably triggers association of the separate TatA complex to form the active translocon.</text>
</comment>
<comment type="subcellular location">
    <subcellularLocation>
        <location evidence="9">Cell membrane</location>
        <topology evidence="9">Single-pass membrane protein</topology>
    </subcellularLocation>
    <subcellularLocation>
        <location evidence="1">Membrane</location>
        <topology evidence="1">Single-pass membrane protein</topology>
    </subcellularLocation>
</comment>
<comment type="function">
    <text evidence="9">Part of the twin-arginine translocation (Tat) system that transports large folded proteins containing a characteristic twin-arginine motif in their signal peptide across membranes. Together with TatC, TatB is part of a receptor directly interacting with Tat signal peptides. TatB may form an oligomeric binding site that transiently accommodates folded Tat precursor proteins before their translocation.</text>
</comment>
<dbReference type="PRINTS" id="PR01506">
    <property type="entry name" value="TATBPROTEIN"/>
</dbReference>
<dbReference type="RefSeq" id="WP_008328003.1">
    <property type="nucleotide sequence ID" value="NZ_CH902578.1"/>
</dbReference>
<keyword evidence="8 9" id="KW-0472">Membrane</keyword>
<dbReference type="HAMAP" id="MF_00237">
    <property type="entry name" value="TatB"/>
    <property type="match status" value="1"/>
</dbReference>
<feature type="compositionally biased region" description="Low complexity" evidence="10">
    <location>
        <begin position="188"/>
        <end position="206"/>
    </location>
</feature>
<comment type="similarity">
    <text evidence="9">Belongs to the TatB family.</text>
</comment>
<evidence type="ECO:0000313" key="12">
    <source>
        <dbReference type="Proteomes" id="UP000002931"/>
    </source>
</evidence>
<sequence length="247" mass="25652">MLDIGMTELLLIGIVALIVVGPKDLPGMFRTLGRFTAKARALGREFTRAMNDAADQSGMKDAADGLKAAANPKKFGMDKLTEAASNFEKWDPMKPSGKAKDDSPKIVDPEREADVAKIREATRKAGQAKLDAEKAAKEAEAEGEAKPAAKKAPAKKPAAKTTTARQTTKAAPAKSPAAKKPAAKKPAAKTATAKSATTAKSTTFKTPAKKPTAKSTPAKTPAAKPAAKAPAKKTTPRKAPAKKAASE</sequence>
<dbReference type="GO" id="GO:0033281">
    <property type="term" value="C:TAT protein transport complex"/>
    <property type="evidence" value="ECO:0007669"/>
    <property type="project" value="UniProtKB-UniRule"/>
</dbReference>
<keyword evidence="12" id="KW-1185">Reference proteome</keyword>
<keyword evidence="5 9" id="KW-0653">Protein transport</keyword>
<evidence type="ECO:0000256" key="9">
    <source>
        <dbReference type="HAMAP-Rule" id="MF_00237"/>
    </source>
</evidence>
<dbReference type="eggNOG" id="COG1826">
    <property type="taxonomic scope" value="Bacteria"/>
</dbReference>
<dbReference type="GO" id="GO:0043953">
    <property type="term" value="P:protein transport by the Tat complex"/>
    <property type="evidence" value="ECO:0007669"/>
    <property type="project" value="UniProtKB-UniRule"/>
</dbReference>
<dbReference type="Proteomes" id="UP000002931">
    <property type="component" value="Unassembled WGS sequence"/>
</dbReference>
<evidence type="ECO:0000256" key="7">
    <source>
        <dbReference type="ARBA" id="ARBA00023010"/>
    </source>
</evidence>
<gene>
    <name evidence="9" type="primary">tatB</name>
    <name evidence="11" type="ORF">RB2654_01475</name>
</gene>
<evidence type="ECO:0000256" key="3">
    <source>
        <dbReference type="ARBA" id="ARBA00022475"/>
    </source>
</evidence>
<keyword evidence="6 9" id="KW-1133">Transmembrane helix</keyword>
<evidence type="ECO:0000256" key="8">
    <source>
        <dbReference type="ARBA" id="ARBA00023136"/>
    </source>
</evidence>